<evidence type="ECO:0000256" key="5">
    <source>
        <dbReference type="ARBA" id="ARBA00022475"/>
    </source>
</evidence>
<evidence type="ECO:0000256" key="1">
    <source>
        <dbReference type="ARBA" id="ARBA00004651"/>
    </source>
</evidence>
<sequence>MLFSDPVFGAFFALYFGAHLATPPRYRLYLLIVGSTIFYGWWKIEYIWLPYLLSAIAWGGVLFIARAKAPEIRKRRLVGTLILLFAPLIAFKYTHFLVYDVLGASAHGSDDRFRFALPLGVSFVTFTLTAYVVDTYRGRFPPVRRFTEILGYVLFFPHLIAGPILRPNEFLPQLSKMTRALGARFTLGMALFVLGLCKKLIFADAIAPYVDAVYAQGPHGSYDYLLAIYGFSIQIYCDFSGYTDMAIGLAYLLRIRLPQNFRSPYSSGSIVEFWRRWHITLSFWLRDYLYIPLGGNRLGFARQIINLMITMLLGGLWHGANWTFVIWGGLHGCGLAANHLRNRYWPDFKLPRWLGIIATFNFVTLAWIYFRSPTLGVAKDILAGPFMGTSSDAWAFLSDHAYPIALIVVFLAAHPFDSHARIRLALKSAPISVVWALLLVLATLAIALSQGSSAKFIYFDF</sequence>
<gene>
    <name evidence="15" type="ORF">GCM10010987_52940</name>
    <name evidence="16" type="ORF">XH86_13640</name>
</gene>
<dbReference type="InterPro" id="IPR024194">
    <property type="entry name" value="Ac/AlaTfrase_AlgI/DltB"/>
</dbReference>
<feature type="transmembrane region" description="Helical" evidence="14">
    <location>
        <begin position="6"/>
        <end position="21"/>
    </location>
</feature>
<organism evidence="15 18">
    <name type="scientific">Bradyrhizobium guangdongense</name>
    <dbReference type="NCBI Taxonomy" id="1325090"/>
    <lineage>
        <taxon>Bacteria</taxon>
        <taxon>Pseudomonadati</taxon>
        <taxon>Pseudomonadota</taxon>
        <taxon>Alphaproteobacteria</taxon>
        <taxon>Hyphomicrobiales</taxon>
        <taxon>Nitrobacteraceae</taxon>
        <taxon>Bradyrhizobium</taxon>
    </lineage>
</organism>
<dbReference type="PANTHER" id="PTHR13285:SF23">
    <property type="entry name" value="TEICHOIC ACID D-ALANYLTRANSFERASE"/>
    <property type="match status" value="1"/>
</dbReference>
<evidence type="ECO:0000256" key="7">
    <source>
        <dbReference type="ARBA" id="ARBA00022692"/>
    </source>
</evidence>
<dbReference type="RefSeq" id="WP_128965258.1">
    <property type="nucleotide sequence ID" value="NZ_BMHC01000014.1"/>
</dbReference>
<reference evidence="16 17" key="2">
    <citation type="submission" date="2018-06" db="EMBL/GenBank/DDBJ databases">
        <title>Comparative genomics of rhizobia nodulating Arachis hypogaea in China.</title>
        <authorList>
            <person name="Li Y."/>
        </authorList>
    </citation>
    <scope>NUCLEOTIDE SEQUENCE [LARGE SCALE GENOMIC DNA]</scope>
    <source>
        <strain evidence="16 17">CCBAU 51658</strain>
    </source>
</reference>
<feature type="transmembrane region" description="Helical" evidence="14">
    <location>
        <begin position="353"/>
        <end position="370"/>
    </location>
</feature>
<evidence type="ECO:0000313" key="17">
    <source>
        <dbReference type="Proteomes" id="UP000593880"/>
    </source>
</evidence>
<comment type="pathway">
    <text evidence="2">Glycan biosynthesis; alginate biosynthesis.</text>
</comment>
<dbReference type="AlphaFoldDB" id="A0A410V4K9"/>
<reference evidence="15" key="3">
    <citation type="submission" date="2022-12" db="EMBL/GenBank/DDBJ databases">
        <authorList>
            <person name="Sun Q."/>
            <person name="Zhou Y."/>
        </authorList>
    </citation>
    <scope>NUCLEOTIDE SEQUENCE</scope>
    <source>
        <strain evidence="15">CGMCC 1.15034</strain>
    </source>
</reference>
<comment type="similarity">
    <text evidence="3 13">Belongs to the membrane-bound acyltransferase family.</text>
</comment>
<reference evidence="15" key="1">
    <citation type="journal article" date="2014" name="Int. J. Syst. Evol. Microbiol.">
        <title>Complete genome sequence of Corynebacterium casei LMG S-19264T (=DSM 44701T), isolated from a smear-ripened cheese.</title>
        <authorList>
            <consortium name="US DOE Joint Genome Institute (JGI-PGF)"/>
            <person name="Walter F."/>
            <person name="Albersmeier A."/>
            <person name="Kalinowski J."/>
            <person name="Ruckert C."/>
        </authorList>
    </citation>
    <scope>NUCLEOTIDE SEQUENCE</scope>
    <source>
        <strain evidence="15">CGMCC 1.15034</strain>
    </source>
</reference>
<evidence type="ECO:0000256" key="2">
    <source>
        <dbReference type="ARBA" id="ARBA00005182"/>
    </source>
</evidence>
<evidence type="ECO:0000313" key="16">
    <source>
        <dbReference type="EMBL" id="QOZ59655.1"/>
    </source>
</evidence>
<dbReference type="InterPro" id="IPR051085">
    <property type="entry name" value="MB_O-acyltransferase"/>
</dbReference>
<feature type="transmembrane region" description="Helical" evidence="14">
    <location>
        <begin position="115"/>
        <end position="134"/>
    </location>
</feature>
<dbReference type="Pfam" id="PF03062">
    <property type="entry name" value="MBOAT"/>
    <property type="match status" value="1"/>
</dbReference>
<keyword evidence="6 13" id="KW-0808">Transferase</keyword>
<dbReference type="GO" id="GO:0005886">
    <property type="term" value="C:plasma membrane"/>
    <property type="evidence" value="ECO:0007669"/>
    <property type="project" value="UniProtKB-SubCell"/>
</dbReference>
<comment type="subcellular location">
    <subcellularLocation>
        <location evidence="1">Cell membrane</location>
        <topology evidence="1">Multi-pass membrane protein</topology>
    </subcellularLocation>
</comment>
<feature type="transmembrane region" description="Helical" evidence="14">
    <location>
        <begin position="393"/>
        <end position="412"/>
    </location>
</feature>
<proteinExistence type="inferred from homology"/>
<dbReference type="PIRSF" id="PIRSF500217">
    <property type="entry name" value="AlgI"/>
    <property type="match status" value="1"/>
</dbReference>
<keyword evidence="11 13" id="KW-0012">Acyltransferase</keyword>
<feature type="transmembrane region" description="Helical" evidence="14">
    <location>
        <begin position="146"/>
        <end position="165"/>
    </location>
</feature>
<evidence type="ECO:0000256" key="11">
    <source>
        <dbReference type="ARBA" id="ARBA00023315"/>
    </source>
</evidence>
<protein>
    <recommendedName>
        <fullName evidence="4">Probable alginate O-acetylase AlgI</fullName>
    </recommendedName>
    <alternativeName>
        <fullName evidence="12">Alginate biosynthesis protein AlgI</fullName>
    </alternativeName>
</protein>
<feature type="transmembrane region" description="Helical" evidence="14">
    <location>
        <begin position="177"/>
        <end position="197"/>
    </location>
</feature>
<accession>A0A410V4K9</accession>
<feature type="transmembrane region" description="Helical" evidence="14">
    <location>
        <begin position="48"/>
        <end position="65"/>
    </location>
</feature>
<dbReference type="PANTHER" id="PTHR13285">
    <property type="entry name" value="ACYLTRANSFERASE"/>
    <property type="match status" value="1"/>
</dbReference>
<evidence type="ECO:0000256" key="13">
    <source>
        <dbReference type="PIRNR" id="PIRNR016636"/>
    </source>
</evidence>
<evidence type="ECO:0000256" key="10">
    <source>
        <dbReference type="ARBA" id="ARBA00023136"/>
    </source>
</evidence>
<evidence type="ECO:0000256" key="6">
    <source>
        <dbReference type="ARBA" id="ARBA00022679"/>
    </source>
</evidence>
<keyword evidence="7 14" id="KW-0812">Transmembrane</keyword>
<feature type="transmembrane region" description="Helical" evidence="14">
    <location>
        <begin position="300"/>
        <end position="318"/>
    </location>
</feature>
<dbReference type="EMBL" id="BMHC01000014">
    <property type="protein sequence ID" value="GGI29146.1"/>
    <property type="molecule type" value="Genomic_DNA"/>
</dbReference>
<evidence type="ECO:0000256" key="9">
    <source>
        <dbReference type="ARBA" id="ARBA00022989"/>
    </source>
</evidence>
<evidence type="ECO:0000256" key="3">
    <source>
        <dbReference type="ARBA" id="ARBA00010323"/>
    </source>
</evidence>
<feature type="transmembrane region" description="Helical" evidence="14">
    <location>
        <begin position="424"/>
        <end position="448"/>
    </location>
</feature>
<dbReference type="OrthoDB" id="139172at2"/>
<dbReference type="GO" id="GO:0042121">
    <property type="term" value="P:alginic acid biosynthetic process"/>
    <property type="evidence" value="ECO:0007669"/>
    <property type="project" value="UniProtKB-KW"/>
</dbReference>
<dbReference type="InterPro" id="IPR028362">
    <property type="entry name" value="AlgI"/>
</dbReference>
<name>A0A410V4K9_9BRAD</name>
<keyword evidence="5 13" id="KW-1003">Cell membrane</keyword>
<dbReference type="EMBL" id="CP030057">
    <property type="protein sequence ID" value="QOZ59655.1"/>
    <property type="molecule type" value="Genomic_DNA"/>
</dbReference>
<keyword evidence="10 13" id="KW-0472">Membrane</keyword>
<evidence type="ECO:0000256" key="8">
    <source>
        <dbReference type="ARBA" id="ARBA00022841"/>
    </source>
</evidence>
<keyword evidence="8" id="KW-0016">Alginate biosynthesis</keyword>
<feature type="transmembrane region" description="Helical" evidence="14">
    <location>
        <begin position="77"/>
        <end position="95"/>
    </location>
</feature>
<dbReference type="GO" id="GO:0016746">
    <property type="term" value="F:acyltransferase activity"/>
    <property type="evidence" value="ECO:0007669"/>
    <property type="project" value="UniProtKB-KW"/>
</dbReference>
<evidence type="ECO:0000256" key="14">
    <source>
        <dbReference type="SAM" id="Phobius"/>
    </source>
</evidence>
<dbReference type="Proteomes" id="UP000593880">
    <property type="component" value="Chromosome"/>
</dbReference>
<keyword evidence="17" id="KW-1185">Reference proteome</keyword>
<evidence type="ECO:0000313" key="15">
    <source>
        <dbReference type="EMBL" id="GGI29146.1"/>
    </source>
</evidence>
<evidence type="ECO:0000256" key="12">
    <source>
        <dbReference type="ARBA" id="ARBA00031030"/>
    </source>
</evidence>
<dbReference type="Proteomes" id="UP000625079">
    <property type="component" value="Unassembled WGS sequence"/>
</dbReference>
<dbReference type="InterPro" id="IPR004299">
    <property type="entry name" value="MBOAT_fam"/>
</dbReference>
<keyword evidence="9 14" id="KW-1133">Transmembrane helix</keyword>
<dbReference type="PIRSF" id="PIRSF016636">
    <property type="entry name" value="AlgI_DltB"/>
    <property type="match status" value="1"/>
</dbReference>
<evidence type="ECO:0000313" key="18">
    <source>
        <dbReference type="Proteomes" id="UP000625079"/>
    </source>
</evidence>
<evidence type="ECO:0000256" key="4">
    <source>
        <dbReference type="ARBA" id="ARBA00016084"/>
    </source>
</evidence>